<comment type="caution">
    <text evidence="6">Lacks conserved residue(s) required for the propagation of feature annotation.</text>
</comment>
<sequence>MSSSWALFLLLFVAPLVSCRNYHDVMWNSKQFPVAFKTTPIKVDLGDQLTIICPKAYGMTYEYAKLYWVGETEWSQCWLHEPVWLGVCATENYTTEVKLIFRQTNPIPDGMDFQVGKTYYIISTSTGDIEGINQAVGGLCKYHHMKLAISVVGYEKQSHSKSEITEKNFAHGIGYEIHEVGQLVSSGHQNFTLLTTTSLLFCTMFLSGVLF</sequence>
<evidence type="ECO:0000256" key="4">
    <source>
        <dbReference type="ARBA" id="ARBA00023157"/>
    </source>
</evidence>
<dbReference type="HOGENOM" id="CLU_1367329_0_0_1"/>
<name>Q19475_CAEEL</name>
<dbReference type="CTD" id="184508"/>
<feature type="chain" id="PRO_5004187147" evidence="8">
    <location>
        <begin position="20"/>
        <end position="211"/>
    </location>
</feature>
<dbReference type="GO" id="GO:0046875">
    <property type="term" value="F:ephrin receptor binding"/>
    <property type="evidence" value="ECO:0000318"/>
    <property type="project" value="GO_Central"/>
</dbReference>
<dbReference type="Proteomes" id="UP000001940">
    <property type="component" value="Chromosome X"/>
</dbReference>
<gene>
    <name evidence="10 12" type="primary">efn-3</name>
    <name evidence="10" type="ORF">CELE_F15A2.5</name>
    <name evidence="12" type="ORF">F15A2.5</name>
</gene>
<dbReference type="FunCoup" id="Q19475">
    <property type="interactions" value="70"/>
</dbReference>
<dbReference type="PANTHER" id="PTHR11304">
    <property type="entry name" value="EPHRIN"/>
    <property type="match status" value="1"/>
</dbReference>
<dbReference type="Bgee" id="WBGene00001164">
    <property type="expression patterns" value="Expressed in adult organism and 1 other cell type or tissue"/>
</dbReference>
<evidence type="ECO:0000259" key="9">
    <source>
        <dbReference type="PROSITE" id="PS51551"/>
    </source>
</evidence>
<dbReference type="InterPro" id="IPR031328">
    <property type="entry name" value="Ephrin"/>
</dbReference>
<dbReference type="OMA" id="YAKLYWV"/>
<evidence type="ECO:0000313" key="11">
    <source>
        <dbReference type="Proteomes" id="UP000001940"/>
    </source>
</evidence>
<evidence type="ECO:0000256" key="2">
    <source>
        <dbReference type="ARBA" id="ARBA00022729"/>
    </source>
</evidence>
<evidence type="ECO:0000256" key="8">
    <source>
        <dbReference type="SAM" id="SignalP"/>
    </source>
</evidence>
<keyword evidence="4" id="KW-1015">Disulfide bond</keyword>
<keyword evidence="11" id="KW-1185">Reference proteome</keyword>
<dbReference type="Reactome" id="R-CEL-3928662">
    <property type="pathway name" value="EPHB-mediated forward signaling"/>
</dbReference>
<dbReference type="EMBL" id="BX284606">
    <property type="protein sequence ID" value="CAA94131.3"/>
    <property type="molecule type" value="Genomic_DNA"/>
</dbReference>
<keyword evidence="3 7" id="KW-0472">Membrane</keyword>
<dbReference type="PhylomeDB" id="Q19475"/>
<feature type="signal peptide" evidence="8">
    <location>
        <begin position="1"/>
        <end position="19"/>
    </location>
</feature>
<dbReference type="Pfam" id="PF00812">
    <property type="entry name" value="Ephrin"/>
    <property type="match status" value="1"/>
</dbReference>
<dbReference type="WormBase" id="F15A2.5">
    <property type="protein sequence ID" value="CE44529"/>
    <property type="gene ID" value="WBGene00001164"/>
    <property type="gene designation" value="efn-3"/>
</dbReference>
<evidence type="ECO:0000256" key="7">
    <source>
        <dbReference type="RuleBase" id="RU004375"/>
    </source>
</evidence>
<dbReference type="OrthoDB" id="5805830at2759"/>
<dbReference type="Reactome" id="R-CEL-3928663">
    <property type="pathway name" value="EPHA-mediated growth cone collapse"/>
</dbReference>
<keyword evidence="2 8" id="KW-0732">Signal</keyword>
<dbReference type="SUPFAM" id="SSF49503">
    <property type="entry name" value="Cupredoxins"/>
    <property type="match status" value="1"/>
</dbReference>
<dbReference type="GO" id="GO:0005886">
    <property type="term" value="C:plasma membrane"/>
    <property type="evidence" value="ECO:0000318"/>
    <property type="project" value="GO_Central"/>
</dbReference>
<dbReference type="Reactome" id="R-CEL-2682334">
    <property type="pathway name" value="EPH-Ephrin signaling"/>
</dbReference>
<dbReference type="GeneID" id="184508"/>
<evidence type="ECO:0000256" key="5">
    <source>
        <dbReference type="ARBA" id="ARBA00023180"/>
    </source>
</evidence>
<dbReference type="GO" id="GO:0048013">
    <property type="term" value="P:ephrin receptor signaling pathway"/>
    <property type="evidence" value="ECO:0000318"/>
    <property type="project" value="GO_Central"/>
</dbReference>
<comment type="similarity">
    <text evidence="6 7">Belongs to the ephrin family.</text>
</comment>
<dbReference type="STRING" id="6239.F15A2.5.1"/>
<proteinExistence type="inferred from homology"/>
<dbReference type="eggNOG" id="KOG3858">
    <property type="taxonomic scope" value="Eukaryota"/>
</dbReference>
<dbReference type="CDD" id="cd02675">
    <property type="entry name" value="Ephrin_ectodomain"/>
    <property type="match status" value="1"/>
</dbReference>
<dbReference type="GO" id="GO:0007411">
    <property type="term" value="P:axon guidance"/>
    <property type="evidence" value="ECO:0000318"/>
    <property type="project" value="GO_Central"/>
</dbReference>
<evidence type="ECO:0000313" key="10">
    <source>
        <dbReference type="EMBL" id="CAA94131.3"/>
    </source>
</evidence>
<evidence type="ECO:0000256" key="1">
    <source>
        <dbReference type="ARBA" id="ARBA00004370"/>
    </source>
</evidence>
<reference evidence="10 11" key="1">
    <citation type="journal article" date="1998" name="Science">
        <title>Genome sequence of the nematode C. elegans: a platform for investigating biology.</title>
        <authorList>
            <consortium name="The C. elegans sequencing consortium"/>
            <person name="Sulson J.E."/>
            <person name="Waterston R."/>
        </authorList>
    </citation>
    <scope>NUCLEOTIDE SEQUENCE [LARGE SCALE GENOMIC DNA]</scope>
    <source>
        <strain evidence="10 11">Bristol N2</strain>
    </source>
</reference>
<dbReference type="UCSC" id="F15A2.5">
    <property type="organism name" value="c. elegans"/>
</dbReference>
<dbReference type="RefSeq" id="NP_510250.3">
    <property type="nucleotide sequence ID" value="NM_077849.6"/>
</dbReference>
<dbReference type="InterPro" id="IPR008972">
    <property type="entry name" value="Cupredoxin"/>
</dbReference>
<evidence type="ECO:0000256" key="3">
    <source>
        <dbReference type="ARBA" id="ARBA00023136"/>
    </source>
</evidence>
<dbReference type="PaxDb" id="6239-F15A2.5"/>
<dbReference type="InterPro" id="IPR001799">
    <property type="entry name" value="Ephrin_RBD"/>
</dbReference>
<accession>Q19475</accession>
<dbReference type="SMR" id="Q19475"/>
<comment type="subcellular location">
    <subcellularLocation>
        <location evidence="1">Membrane</location>
    </subcellularLocation>
</comment>
<organism evidence="10 11">
    <name type="scientific">Caenorhabditis elegans</name>
    <dbReference type="NCBI Taxonomy" id="6239"/>
    <lineage>
        <taxon>Eukaryota</taxon>
        <taxon>Metazoa</taxon>
        <taxon>Ecdysozoa</taxon>
        <taxon>Nematoda</taxon>
        <taxon>Chromadorea</taxon>
        <taxon>Rhabditida</taxon>
        <taxon>Rhabditina</taxon>
        <taxon>Rhabditomorpha</taxon>
        <taxon>Rhabditoidea</taxon>
        <taxon>Rhabditidae</taxon>
        <taxon>Peloderinae</taxon>
        <taxon>Caenorhabditis</taxon>
    </lineage>
</organism>
<keyword evidence="5" id="KW-0325">Glycoprotein</keyword>
<dbReference type="InParanoid" id="Q19475"/>
<dbReference type="AGR" id="WB:WBGene00001164"/>
<dbReference type="Reactome" id="R-CEL-3928665">
    <property type="pathway name" value="EPH-ephrin mediated repulsion of cells"/>
</dbReference>
<evidence type="ECO:0000313" key="12">
    <source>
        <dbReference type="WormBase" id="F15A2.5"/>
    </source>
</evidence>
<dbReference type="Gene3D" id="2.60.40.420">
    <property type="entry name" value="Cupredoxins - blue copper proteins"/>
    <property type="match status" value="1"/>
</dbReference>
<dbReference type="Reactome" id="R-CEL-3928664">
    <property type="pathway name" value="Ephrin signaling"/>
</dbReference>
<protein>
    <submittedName>
        <fullName evidence="10">Ephrin RBD domain-containing protein</fullName>
    </submittedName>
</protein>
<evidence type="ECO:0000256" key="6">
    <source>
        <dbReference type="PROSITE-ProRule" id="PRU00884"/>
    </source>
</evidence>
<dbReference type="PRINTS" id="PR01347">
    <property type="entry name" value="EPHRIN"/>
</dbReference>
<feature type="domain" description="Ephrin RBD" evidence="9">
    <location>
        <begin position="20"/>
        <end position="151"/>
    </location>
</feature>
<dbReference type="AlphaFoldDB" id="Q19475"/>
<dbReference type="PANTHER" id="PTHR11304:SF41">
    <property type="entry name" value="EPHRIN RBD DOMAIN-CONTAINING PROTEIN"/>
    <property type="match status" value="1"/>
</dbReference>
<dbReference type="KEGG" id="cel:CELE_F15A2.5"/>
<dbReference type="PROSITE" id="PS51551">
    <property type="entry name" value="EPHRIN_RBD_2"/>
    <property type="match status" value="1"/>
</dbReference>